<reference evidence="6 7" key="1">
    <citation type="journal article" date="2020" name="ISME J.">
        <title>Uncovering the hidden diversity of litter-decomposition mechanisms in mushroom-forming fungi.</title>
        <authorList>
            <person name="Floudas D."/>
            <person name="Bentzer J."/>
            <person name="Ahren D."/>
            <person name="Johansson T."/>
            <person name="Persson P."/>
            <person name="Tunlid A."/>
        </authorList>
    </citation>
    <scope>NUCLEOTIDE SEQUENCE [LARGE SCALE GENOMIC DNA]</scope>
    <source>
        <strain evidence="6 7">CBS 146.42</strain>
    </source>
</reference>
<name>A0A8H5G9B5_9AGAR</name>
<gene>
    <name evidence="6" type="ORF">D9756_004975</name>
</gene>
<keyword evidence="7" id="KW-1185">Reference proteome</keyword>
<protein>
    <recommendedName>
        <fullName evidence="5">Epoxide hydrolase N-terminal domain-containing protein</fullName>
    </recommendedName>
</protein>
<feature type="active site" description="Proton acceptor" evidence="4">
    <location>
        <position position="349"/>
    </location>
</feature>
<dbReference type="InterPro" id="IPR029058">
    <property type="entry name" value="AB_hydrolase_fold"/>
</dbReference>
<dbReference type="PANTHER" id="PTHR21661:SF35">
    <property type="entry name" value="EPOXIDE HYDROLASE"/>
    <property type="match status" value="1"/>
</dbReference>
<evidence type="ECO:0000256" key="4">
    <source>
        <dbReference type="PIRSR" id="PIRSR001112-1"/>
    </source>
</evidence>
<keyword evidence="3" id="KW-0378">Hydrolase</keyword>
<dbReference type="EMBL" id="JAACJO010000003">
    <property type="protein sequence ID" value="KAF5360747.1"/>
    <property type="molecule type" value="Genomic_DNA"/>
</dbReference>
<feature type="domain" description="Epoxide hydrolase N-terminal" evidence="5">
    <location>
        <begin position="5"/>
        <end position="113"/>
    </location>
</feature>
<dbReference type="AlphaFoldDB" id="A0A8H5G9B5"/>
<dbReference type="OrthoDB" id="7130006at2759"/>
<evidence type="ECO:0000256" key="3">
    <source>
        <dbReference type="ARBA" id="ARBA00022801"/>
    </source>
</evidence>
<comment type="similarity">
    <text evidence="1">Belongs to the peptidase S33 family.</text>
</comment>
<evidence type="ECO:0000256" key="1">
    <source>
        <dbReference type="ARBA" id="ARBA00010088"/>
    </source>
</evidence>
<dbReference type="SUPFAM" id="SSF53474">
    <property type="entry name" value="alpha/beta-Hydrolases"/>
    <property type="match status" value="1"/>
</dbReference>
<keyword evidence="2" id="KW-0058">Aromatic hydrocarbons catabolism</keyword>
<evidence type="ECO:0000313" key="6">
    <source>
        <dbReference type="EMBL" id="KAF5360747.1"/>
    </source>
</evidence>
<comment type="caution">
    <text evidence="6">The sequence shown here is derived from an EMBL/GenBank/DDBJ whole genome shotgun (WGS) entry which is preliminary data.</text>
</comment>
<dbReference type="Gene3D" id="3.40.50.1820">
    <property type="entry name" value="alpha/beta hydrolase"/>
    <property type="match status" value="1"/>
</dbReference>
<evidence type="ECO:0000256" key="2">
    <source>
        <dbReference type="ARBA" id="ARBA00022797"/>
    </source>
</evidence>
<dbReference type="GO" id="GO:0097176">
    <property type="term" value="P:epoxide metabolic process"/>
    <property type="evidence" value="ECO:0007669"/>
    <property type="project" value="TreeGrafter"/>
</dbReference>
<dbReference type="InterPro" id="IPR000639">
    <property type="entry name" value="Epox_hydrolase-like"/>
</dbReference>
<accession>A0A8H5G9B5</accession>
<feature type="active site" description="Nucleophile" evidence="4">
    <location>
        <position position="179"/>
    </location>
</feature>
<dbReference type="InterPro" id="IPR010497">
    <property type="entry name" value="Epoxide_hydro_N"/>
</dbReference>
<dbReference type="Proteomes" id="UP000559027">
    <property type="component" value="Unassembled WGS sequence"/>
</dbReference>
<dbReference type="PRINTS" id="PR00412">
    <property type="entry name" value="EPOXHYDRLASE"/>
</dbReference>
<dbReference type="PANTHER" id="PTHR21661">
    <property type="entry name" value="EPOXIDE HYDROLASE 1-RELATED"/>
    <property type="match status" value="1"/>
</dbReference>
<dbReference type="InterPro" id="IPR016292">
    <property type="entry name" value="Epoxide_hydrolase"/>
</dbReference>
<organism evidence="6 7">
    <name type="scientific">Leucocoprinus leucothites</name>
    <dbReference type="NCBI Taxonomy" id="201217"/>
    <lineage>
        <taxon>Eukaryota</taxon>
        <taxon>Fungi</taxon>
        <taxon>Dikarya</taxon>
        <taxon>Basidiomycota</taxon>
        <taxon>Agaricomycotina</taxon>
        <taxon>Agaricomycetes</taxon>
        <taxon>Agaricomycetidae</taxon>
        <taxon>Agaricales</taxon>
        <taxon>Agaricineae</taxon>
        <taxon>Agaricaceae</taxon>
        <taxon>Leucocoprinus</taxon>
    </lineage>
</organism>
<dbReference type="PIRSF" id="PIRSF001112">
    <property type="entry name" value="Epoxide_hydrolase"/>
    <property type="match status" value="1"/>
</dbReference>
<proteinExistence type="inferred from homology"/>
<evidence type="ECO:0000313" key="7">
    <source>
        <dbReference type="Proteomes" id="UP000559027"/>
    </source>
</evidence>
<evidence type="ECO:0000259" key="5">
    <source>
        <dbReference type="Pfam" id="PF06441"/>
    </source>
</evidence>
<dbReference type="Pfam" id="PF06441">
    <property type="entry name" value="EHN"/>
    <property type="match status" value="1"/>
</dbReference>
<sequence>MAELPFNIAVSDQELDFLKKKLDLVRFPDELDNAGRDYGAPLKDIQRLVAHWKDRYDWRKYEAQINMEMPQFTRDIAVEGFGPLNVHYIHKKSSVASAIPLLFVHGWPGSFLEARRILPLPVEESSDYPSFHVVAISLPGYGFSETPKKRGFAIDQYAEISHKLMLALGYNEYVTQGGDWGTVITQTIAADYGGKHSKAWHTNQPSLVTRLTPVEKVGLERTKWVQDEGCGYSEEQCTQPQTLGYGLADSPVGLLGWIYEKLLNWTDGYPWTDDEVLTWISIYWFSRPGPAASLRIYYEFRKSGGEFGKPAVSIPTGYSFFPKELVVLPRFWLRGKHVVFVSQHESGGHFAAYERPKELVGDLRNMFGKGGPAFGAVVSHNGFKP</sequence>
<dbReference type="GO" id="GO:0004301">
    <property type="term" value="F:epoxide hydrolase activity"/>
    <property type="evidence" value="ECO:0007669"/>
    <property type="project" value="TreeGrafter"/>
</dbReference>
<feature type="active site" description="Proton donor" evidence="4">
    <location>
        <position position="297"/>
    </location>
</feature>